<feature type="transmembrane region" description="Helical" evidence="1">
    <location>
        <begin position="162"/>
        <end position="188"/>
    </location>
</feature>
<comment type="caution">
    <text evidence="2">The sequence shown here is derived from an EMBL/GenBank/DDBJ whole genome shotgun (WGS) entry which is preliminary data.</text>
</comment>
<evidence type="ECO:0000313" key="2">
    <source>
        <dbReference type="EMBL" id="TGN15208.1"/>
    </source>
</evidence>
<feature type="transmembrane region" description="Helical" evidence="1">
    <location>
        <begin position="316"/>
        <end position="334"/>
    </location>
</feature>
<keyword evidence="3" id="KW-1185">Reference proteome</keyword>
<dbReference type="OrthoDB" id="345570at2"/>
<keyword evidence="1" id="KW-0472">Membrane</keyword>
<dbReference type="Pfam" id="PF09852">
    <property type="entry name" value="DUF2079"/>
    <property type="match status" value="1"/>
</dbReference>
<feature type="transmembrane region" description="Helical" evidence="1">
    <location>
        <begin position="140"/>
        <end position="156"/>
    </location>
</feature>
<reference evidence="2" key="1">
    <citation type="journal article" date="2019" name="PLoS Negl. Trop. Dis.">
        <title>Revisiting the worldwide diversity of Leptospira species in the environment.</title>
        <authorList>
            <person name="Vincent A.T."/>
            <person name="Schiettekatte O."/>
            <person name="Bourhy P."/>
            <person name="Veyrier F.J."/>
            <person name="Picardeau M."/>
        </authorList>
    </citation>
    <scope>NUCLEOTIDE SEQUENCE [LARGE SCALE GENOMIC DNA]</scope>
    <source>
        <strain evidence="2">201601109</strain>
    </source>
</reference>
<dbReference type="EMBL" id="RQHU01000005">
    <property type="protein sequence ID" value="TGN15208.1"/>
    <property type="molecule type" value="Genomic_DNA"/>
</dbReference>
<accession>A0A6H3NTC8</accession>
<feature type="transmembrane region" description="Helical" evidence="1">
    <location>
        <begin position="236"/>
        <end position="258"/>
    </location>
</feature>
<organism evidence="2 3">
    <name type="scientific">Leptospira bandrabouensis</name>
    <dbReference type="NCBI Taxonomy" id="2484903"/>
    <lineage>
        <taxon>Bacteria</taxon>
        <taxon>Pseudomonadati</taxon>
        <taxon>Spirochaetota</taxon>
        <taxon>Spirochaetia</taxon>
        <taxon>Leptospirales</taxon>
        <taxon>Leptospiraceae</taxon>
        <taxon>Leptospira</taxon>
    </lineage>
</organism>
<dbReference type="RefSeq" id="WP_135744901.1">
    <property type="nucleotide sequence ID" value="NZ_JAIZBL010000001.1"/>
</dbReference>
<dbReference type="AlphaFoldDB" id="A0A6H3NTC8"/>
<feature type="transmembrane region" description="Helical" evidence="1">
    <location>
        <begin position="195"/>
        <end position="216"/>
    </location>
</feature>
<evidence type="ECO:0000256" key="1">
    <source>
        <dbReference type="SAM" id="Phobius"/>
    </source>
</evidence>
<feature type="transmembrane region" description="Helical" evidence="1">
    <location>
        <begin position="116"/>
        <end position="133"/>
    </location>
</feature>
<evidence type="ECO:0000313" key="3">
    <source>
        <dbReference type="Proteomes" id="UP000297649"/>
    </source>
</evidence>
<protein>
    <submittedName>
        <fullName evidence="2">DUF2079 domain-containing protein</fullName>
    </submittedName>
</protein>
<gene>
    <name evidence="2" type="ORF">EHR08_02585</name>
</gene>
<name>A0A6H3NTC8_9LEPT</name>
<keyword evidence="1" id="KW-0812">Transmembrane</keyword>
<feature type="transmembrane region" description="Helical" evidence="1">
    <location>
        <begin position="81"/>
        <end position="110"/>
    </location>
</feature>
<sequence length="433" mass="51895">MKSIRYHLPSFFIWLVVFYFLSERSIFRYLHMGAGVDIGLFENLFYNLVHLGSAVTALGVDGNTHHYFADHINWLIYPLSLLYYLFPIIESLLIFQAFVLSLPILIIPFYKKEKTYQWIYPLLYSLFLPIYWIQIFDFHPEVLWIPLFFLFFYYWIKKSRYWVLYFILSLLVKEECALVWIMFSLVLLRTNQKESLFIGTVSLLYFLFSIFLLSKMQDSISNFAMPTHWERYKNPIAALKDLHLFPYLFLFLNLPFLFLQFKNKLILCLLPYLFYSILSSYEVNKTPFTHHSFIAVPILVISFIETVETLKIKTKYLVFITSLLVSFFLFLWFGPLSKTYSYKREFMNPVLTTEDVITLRNLLKGKSIVSNIPQYLSNRHQVQLFLSNKTYSAEYFVFYKFKNQPSPVFVPAGYEWDMEIEKHIQIYKQKKID</sequence>
<dbReference type="Proteomes" id="UP000297649">
    <property type="component" value="Unassembled WGS sequence"/>
</dbReference>
<dbReference type="InterPro" id="IPR018650">
    <property type="entry name" value="STSV1_Orf64"/>
</dbReference>
<feature type="transmembrane region" description="Helical" evidence="1">
    <location>
        <begin position="6"/>
        <end position="22"/>
    </location>
</feature>
<proteinExistence type="predicted"/>
<feature type="transmembrane region" description="Helical" evidence="1">
    <location>
        <begin position="287"/>
        <end position="304"/>
    </location>
</feature>
<keyword evidence="1" id="KW-1133">Transmembrane helix</keyword>